<dbReference type="Gene3D" id="3.90.550.20">
    <property type="match status" value="1"/>
</dbReference>
<feature type="compositionally biased region" description="Low complexity" evidence="1">
    <location>
        <begin position="8"/>
        <end position="20"/>
    </location>
</feature>
<feature type="region of interest" description="Disordered" evidence="1">
    <location>
        <begin position="1"/>
        <end position="20"/>
    </location>
</feature>
<dbReference type="SUPFAM" id="SSF53448">
    <property type="entry name" value="Nucleotide-diphospho-sugar transferases"/>
    <property type="match status" value="1"/>
</dbReference>
<organism evidence="2 3">
    <name type="scientific">Candidatus Finniella inopinata</name>
    <dbReference type="NCBI Taxonomy" id="1696036"/>
    <lineage>
        <taxon>Bacteria</taxon>
        <taxon>Pseudomonadati</taxon>
        <taxon>Pseudomonadota</taxon>
        <taxon>Alphaproteobacteria</taxon>
        <taxon>Holosporales</taxon>
        <taxon>Candidatus Paracaedibacteraceae</taxon>
        <taxon>Candidatus Finniella</taxon>
    </lineage>
</organism>
<evidence type="ECO:0000256" key="1">
    <source>
        <dbReference type="SAM" id="MobiDB-lite"/>
    </source>
</evidence>
<dbReference type="AlphaFoldDB" id="A0A4Q7DJR9"/>
<sequence length="350" mass="39991">MGHDVESEASSSTSAAPSSSTKCQDFSWIVERPYTIVKGNEHNSGASVDTYGFNDRNNNFSLVLANELYGVSEEECEAKRASISQKMKQAFHSPEPEIEEGIPLITHRIWITSADSPVEASTERLGIYLKSLKKLQSKAWTHHFWCINKNKIPQTIQTLQASEVPIVIHELEEIYAKMKVKHIFDAYYEDKQFCLASDIARQEVIYLYGGLYSDLGADFLTDLEPFLNKYTYIFWYNGLYIDQTFFGYRQFDTIAEIFFNNLKRLPKMPKQIKNLTSKQDWKSQIWGSGAHFMTLFDVFSTPKDRFLLVPEGSKSIVQINHAGSWLGREKSGNKPLTESTLDIMELKVAA</sequence>
<dbReference type="Proteomes" id="UP000293550">
    <property type="component" value="Unassembled WGS sequence"/>
</dbReference>
<comment type="caution">
    <text evidence="2">The sequence shown here is derived from an EMBL/GenBank/DDBJ whole genome shotgun (WGS) entry which is preliminary data.</text>
</comment>
<dbReference type="InterPro" id="IPR029044">
    <property type="entry name" value="Nucleotide-diphossugar_trans"/>
</dbReference>
<dbReference type="EMBL" id="SCFB01000005">
    <property type="protein sequence ID" value="RZI46284.1"/>
    <property type="molecule type" value="Genomic_DNA"/>
</dbReference>
<dbReference type="RefSeq" id="WP_130154035.1">
    <property type="nucleotide sequence ID" value="NZ_SCFB01000005.1"/>
</dbReference>
<dbReference type="OrthoDB" id="277808at2"/>
<accession>A0A4Q7DJR9</accession>
<evidence type="ECO:0000313" key="2">
    <source>
        <dbReference type="EMBL" id="RZI46284.1"/>
    </source>
</evidence>
<protein>
    <submittedName>
        <fullName evidence="2">Uncharacterized protein</fullName>
    </submittedName>
</protein>
<name>A0A4Q7DJR9_9PROT</name>
<proteinExistence type="predicted"/>
<keyword evidence="3" id="KW-1185">Reference proteome</keyword>
<gene>
    <name evidence="2" type="ORF">EQU50_04940</name>
</gene>
<evidence type="ECO:0000313" key="3">
    <source>
        <dbReference type="Proteomes" id="UP000293550"/>
    </source>
</evidence>
<reference evidence="2 3" key="1">
    <citation type="submission" date="2018-10" db="EMBL/GenBank/DDBJ databases">
        <title>An updated phylogeny of the Alphaproteobacteria reveals that the parasitic Rickettsiales and Holosporales have independent origins.</title>
        <authorList>
            <person name="Munoz-Gomez S.A."/>
            <person name="Hess S."/>
            <person name="Burger G."/>
            <person name="Lang B.F."/>
            <person name="Susko E."/>
            <person name="Slamovits C.H."/>
            <person name="Roger A.J."/>
        </authorList>
    </citation>
    <scope>NUCLEOTIDE SEQUENCE [LARGE SCALE GENOMIC DNA]</scope>
    <source>
        <strain evidence="2">HOLO01</strain>
    </source>
</reference>